<dbReference type="EMBL" id="LT554016">
    <property type="protein sequence ID" value="SAM02793.1"/>
    <property type="molecule type" value="Genomic_DNA"/>
</dbReference>
<reference evidence="2" key="1">
    <citation type="submission" date="2016-04" db="EMBL/GenBank/DDBJ databases">
        <authorList>
            <person name="Evans L.H."/>
            <person name="Alamgir A."/>
            <person name="Owens N."/>
            <person name="Weber N.D."/>
            <person name="Virtaneva K."/>
            <person name="Barbian K."/>
            <person name="Babar A."/>
            <person name="Rosenke K."/>
        </authorList>
    </citation>
    <scope>NUCLEOTIDE SEQUENCE [LARGE SCALE GENOMIC DNA]</scope>
    <source>
        <strain evidence="2">CBS 101.48</strain>
    </source>
</reference>
<accession>A0A163JXY2</accession>
<dbReference type="OrthoDB" id="428342at2759"/>
<dbReference type="Proteomes" id="UP000078561">
    <property type="component" value="Unassembled WGS sequence"/>
</dbReference>
<dbReference type="GO" id="GO:0005794">
    <property type="term" value="C:Golgi apparatus"/>
    <property type="evidence" value="ECO:0007669"/>
    <property type="project" value="TreeGrafter"/>
</dbReference>
<evidence type="ECO:0000313" key="2">
    <source>
        <dbReference type="EMBL" id="SAM02793.1"/>
    </source>
</evidence>
<dbReference type="Pfam" id="PF14559">
    <property type="entry name" value="TPR_19"/>
    <property type="match status" value="1"/>
</dbReference>
<dbReference type="PANTHER" id="PTHR21581">
    <property type="entry name" value="D-ALANYL-D-ALANINE CARBOXYPEPTIDASE"/>
    <property type="match status" value="1"/>
</dbReference>
<dbReference type="SUPFAM" id="SSF48452">
    <property type="entry name" value="TPR-like"/>
    <property type="match status" value="1"/>
</dbReference>
<dbReference type="OMA" id="RIPRNAD"/>
<evidence type="ECO:0000256" key="1">
    <source>
        <dbReference type="SAM" id="MobiDB-lite"/>
    </source>
</evidence>
<feature type="region of interest" description="Disordered" evidence="1">
    <location>
        <begin position="1"/>
        <end position="65"/>
    </location>
</feature>
<dbReference type="PANTHER" id="PTHR21581:SF6">
    <property type="entry name" value="TRAFFICKING PROTEIN PARTICLE COMPLEX SUBUNIT 12"/>
    <property type="match status" value="1"/>
</dbReference>
<organism evidence="2">
    <name type="scientific">Absidia glauca</name>
    <name type="common">Pin mould</name>
    <dbReference type="NCBI Taxonomy" id="4829"/>
    <lineage>
        <taxon>Eukaryota</taxon>
        <taxon>Fungi</taxon>
        <taxon>Fungi incertae sedis</taxon>
        <taxon>Mucoromycota</taxon>
        <taxon>Mucoromycotina</taxon>
        <taxon>Mucoromycetes</taxon>
        <taxon>Mucorales</taxon>
        <taxon>Cunninghamellaceae</taxon>
        <taxon>Absidia</taxon>
    </lineage>
</organism>
<dbReference type="GO" id="GO:0030008">
    <property type="term" value="C:TRAPP complex"/>
    <property type="evidence" value="ECO:0007669"/>
    <property type="project" value="TreeGrafter"/>
</dbReference>
<keyword evidence="3" id="KW-1185">Reference proteome</keyword>
<sequence>MDLSKTIDHPLSPSLSSSSSLLLTSPLSSHHPTPPPAPSTTSSPRQGMEAEPLGSPPRRNLSSSLSSSQLALGNLLTNHTSFYDIPITDAFTELMERYVPVDQRPERHAQQQQQQPLVNVDEQDELATMVMNHHWRAVARWARQKLVQTPPQDLDTILQLWHVRLLALFQLGLYQLASAEFEKLSDVILTVPFAMQVLWALLPFQLDHPLVTLERLSLLAVRQQGGQRELQLGDLETAGHLYTDVETLQKQHALASPLVQETIQTNRAFLCMAKGEWNSAKTILDQVVQQNPENLTAVNNLAVCLVYTGQVSDAMRLLETTTQQHPTTAGTSEPTLMNLCTLYELRFDGAALTTQKVNVVKQVARWVGDAFHPHCIKLP</sequence>
<dbReference type="InterPro" id="IPR011990">
    <property type="entry name" value="TPR-like_helical_dom_sf"/>
</dbReference>
<protein>
    <submittedName>
        <fullName evidence="2">Uncharacterized protein</fullName>
    </submittedName>
</protein>
<gene>
    <name evidence="2" type="primary">ABSGL_08609.1 scaffold 10421</name>
</gene>
<feature type="compositionally biased region" description="Low complexity" evidence="1">
    <location>
        <begin position="56"/>
        <end position="65"/>
    </location>
</feature>
<dbReference type="Gene3D" id="1.25.40.10">
    <property type="entry name" value="Tetratricopeptide repeat domain"/>
    <property type="match status" value="1"/>
</dbReference>
<name>A0A163JXY2_ABSGL</name>
<evidence type="ECO:0000313" key="3">
    <source>
        <dbReference type="Proteomes" id="UP000078561"/>
    </source>
</evidence>
<feature type="compositionally biased region" description="Low complexity" evidence="1">
    <location>
        <begin position="9"/>
        <end position="31"/>
    </location>
</feature>
<dbReference type="STRING" id="4829.A0A163JXY2"/>
<proteinExistence type="predicted"/>
<dbReference type="InParanoid" id="A0A163JXY2"/>
<dbReference type="AlphaFoldDB" id="A0A163JXY2"/>